<evidence type="ECO:0000256" key="8">
    <source>
        <dbReference type="PIRSR" id="PIRSR602401-1"/>
    </source>
</evidence>
<reference evidence="10 11" key="1">
    <citation type="journal article" date="2013" name="Nat. Commun.">
        <title>The evolution and pathogenic mechanisms of the rice sheath blight pathogen.</title>
        <authorList>
            <person name="Zheng A."/>
            <person name="Lin R."/>
            <person name="Xu L."/>
            <person name="Qin P."/>
            <person name="Tang C."/>
            <person name="Ai P."/>
            <person name="Zhang D."/>
            <person name="Liu Y."/>
            <person name="Sun Z."/>
            <person name="Feng H."/>
            <person name="Wang Y."/>
            <person name="Chen Y."/>
            <person name="Liang X."/>
            <person name="Fu R."/>
            <person name="Li Q."/>
            <person name="Zhang J."/>
            <person name="Yu X."/>
            <person name="Xie Z."/>
            <person name="Ding L."/>
            <person name="Guan P."/>
            <person name="Tang J."/>
            <person name="Liang Y."/>
            <person name="Wang S."/>
            <person name="Deng Q."/>
            <person name="Li S."/>
            <person name="Zhu J."/>
            <person name="Wang L."/>
            <person name="Liu H."/>
            <person name="Li P."/>
        </authorList>
    </citation>
    <scope>NUCLEOTIDE SEQUENCE [LARGE SCALE GENOMIC DNA]</scope>
    <source>
        <strain evidence="11">AG-1 IA</strain>
    </source>
</reference>
<dbReference type="GO" id="GO:0020037">
    <property type="term" value="F:heme binding"/>
    <property type="evidence" value="ECO:0007669"/>
    <property type="project" value="InterPro"/>
</dbReference>
<evidence type="ECO:0000256" key="7">
    <source>
        <dbReference type="ARBA" id="ARBA00023033"/>
    </source>
</evidence>
<dbReference type="HOGENOM" id="CLU_001570_27_0_1"/>
<evidence type="ECO:0000256" key="2">
    <source>
        <dbReference type="ARBA" id="ARBA00010617"/>
    </source>
</evidence>
<dbReference type="PRINTS" id="PR00385">
    <property type="entry name" value="P450"/>
</dbReference>
<gene>
    <name evidence="10" type="ORF">AG1IA_00407</name>
</gene>
<name>L8XA22_THACA</name>
<dbReference type="Gene3D" id="1.10.630.10">
    <property type="entry name" value="Cytochrome P450"/>
    <property type="match status" value="2"/>
</dbReference>
<keyword evidence="4 8" id="KW-0479">Metal-binding</keyword>
<evidence type="ECO:0000256" key="9">
    <source>
        <dbReference type="RuleBase" id="RU000461"/>
    </source>
</evidence>
<dbReference type="GO" id="GO:0004497">
    <property type="term" value="F:monooxygenase activity"/>
    <property type="evidence" value="ECO:0007669"/>
    <property type="project" value="UniProtKB-KW"/>
</dbReference>
<evidence type="ECO:0000256" key="6">
    <source>
        <dbReference type="ARBA" id="ARBA00023004"/>
    </source>
</evidence>
<evidence type="ECO:0000256" key="4">
    <source>
        <dbReference type="ARBA" id="ARBA00022723"/>
    </source>
</evidence>
<dbReference type="InterPro" id="IPR036396">
    <property type="entry name" value="Cyt_P450_sf"/>
</dbReference>
<dbReference type="PANTHER" id="PTHR24287">
    <property type="entry name" value="P450, PUTATIVE (EUROFUNG)-RELATED"/>
    <property type="match status" value="1"/>
</dbReference>
<comment type="caution">
    <text evidence="10">The sequence shown here is derived from an EMBL/GenBank/DDBJ whole genome shotgun (WGS) entry which is preliminary data.</text>
</comment>
<dbReference type="PRINTS" id="PR00463">
    <property type="entry name" value="EP450I"/>
</dbReference>
<dbReference type="InterPro" id="IPR002401">
    <property type="entry name" value="Cyt_P450_E_grp-I"/>
</dbReference>
<dbReference type="STRING" id="983506.L8XA22"/>
<dbReference type="GO" id="GO:0016705">
    <property type="term" value="F:oxidoreductase activity, acting on paired donors, with incorporation or reduction of molecular oxygen"/>
    <property type="evidence" value="ECO:0007669"/>
    <property type="project" value="InterPro"/>
</dbReference>
<keyword evidence="3 8" id="KW-0349">Heme</keyword>
<dbReference type="SUPFAM" id="SSF48264">
    <property type="entry name" value="Cytochrome P450"/>
    <property type="match status" value="1"/>
</dbReference>
<keyword evidence="6 8" id="KW-0408">Iron</keyword>
<dbReference type="Proteomes" id="UP000011668">
    <property type="component" value="Unassembled WGS sequence"/>
</dbReference>
<evidence type="ECO:0000256" key="1">
    <source>
        <dbReference type="ARBA" id="ARBA00001971"/>
    </source>
</evidence>
<accession>L8XA22</accession>
<dbReference type="PROSITE" id="PS00086">
    <property type="entry name" value="CYTOCHROME_P450"/>
    <property type="match status" value="1"/>
</dbReference>
<evidence type="ECO:0000256" key="3">
    <source>
        <dbReference type="ARBA" id="ARBA00022617"/>
    </source>
</evidence>
<organism evidence="10 11">
    <name type="scientific">Thanatephorus cucumeris (strain AG1-IA)</name>
    <name type="common">Rice sheath blight fungus</name>
    <name type="synonym">Rhizoctonia solani</name>
    <dbReference type="NCBI Taxonomy" id="983506"/>
    <lineage>
        <taxon>Eukaryota</taxon>
        <taxon>Fungi</taxon>
        <taxon>Dikarya</taxon>
        <taxon>Basidiomycota</taxon>
        <taxon>Agaricomycotina</taxon>
        <taxon>Agaricomycetes</taxon>
        <taxon>Cantharellales</taxon>
        <taxon>Ceratobasidiaceae</taxon>
        <taxon>Rhizoctonia</taxon>
        <taxon>Rhizoctonia solani AG-1</taxon>
    </lineage>
</organism>
<feature type="binding site" description="axial binding residue" evidence="8">
    <location>
        <position position="407"/>
    </location>
    <ligand>
        <name>heme</name>
        <dbReference type="ChEBI" id="CHEBI:30413"/>
    </ligand>
    <ligandPart>
        <name>Fe</name>
        <dbReference type="ChEBI" id="CHEBI:18248"/>
    </ligandPart>
</feature>
<dbReference type="OrthoDB" id="1470350at2759"/>
<dbReference type="AlphaFoldDB" id="L8XA22"/>
<dbReference type="PANTHER" id="PTHR24287:SF1">
    <property type="entry name" value="P450, PUTATIVE (EUROFUNG)-RELATED"/>
    <property type="match status" value="1"/>
</dbReference>
<dbReference type="Pfam" id="PF00067">
    <property type="entry name" value="p450"/>
    <property type="match status" value="1"/>
</dbReference>
<dbReference type="EMBL" id="AFRT01000065">
    <property type="protein sequence ID" value="ELU45529.1"/>
    <property type="molecule type" value="Genomic_DNA"/>
</dbReference>
<keyword evidence="5 9" id="KW-0560">Oxidoreductase</keyword>
<keyword evidence="7 9" id="KW-0503">Monooxygenase</keyword>
<sequence>MTIAQTTMVRFYSRFIIASAFWTFAEPIVATRAILKILRSFYGPDDLLYLGKLIHEWPRVLYPFSIVLNELVLSYVTSVRRKREMKRLGCYDLIPRVKTRNEANEYCGDIFAEWAEKYGPTFDMNILWAHQHRSMARPFFDRERVVNQSHFERHTGRLKSLLGVLSDKDDSSFDIQVGRYTLDFTMGWFIIINDPNIALTYEHLYVAFLFGLDSRTMVPPHLITKESEKLMFAFDTLRKAASTRIRISGSNWPLFELFSDRMKDSRRTVDAYIMPIVNEAIERNQSIAQGDDDATRTFLEYLVTVSNVRALINETLRVFPPVPFNIRRSKNLPSILPSSLSRAQNGLFLYPRCSITYSLLHIHRRKDIWGDDAEEFKPGRWLAEDPQKVHTTNPFAFIPFNGGPRMCLGQNLAYLLVSHTIVELVRSFTWSLSSHIQQAKPPVNWRGEPGRKGEEQCWPKSSLTLYSDKGVGSTW</sequence>
<dbReference type="GO" id="GO:0005506">
    <property type="term" value="F:iron ion binding"/>
    <property type="evidence" value="ECO:0007669"/>
    <property type="project" value="InterPro"/>
</dbReference>
<keyword evidence="11" id="KW-1185">Reference proteome</keyword>
<dbReference type="InterPro" id="IPR017972">
    <property type="entry name" value="Cyt_P450_CS"/>
</dbReference>
<evidence type="ECO:0000313" key="10">
    <source>
        <dbReference type="EMBL" id="ELU45529.1"/>
    </source>
</evidence>
<evidence type="ECO:0000313" key="11">
    <source>
        <dbReference type="Proteomes" id="UP000011668"/>
    </source>
</evidence>
<comment type="cofactor">
    <cofactor evidence="1 8">
        <name>heme</name>
        <dbReference type="ChEBI" id="CHEBI:30413"/>
    </cofactor>
</comment>
<comment type="similarity">
    <text evidence="2 9">Belongs to the cytochrome P450 family.</text>
</comment>
<dbReference type="InterPro" id="IPR047146">
    <property type="entry name" value="Cyt_P450_E_CYP52_fungi"/>
</dbReference>
<proteinExistence type="inferred from homology"/>
<protein>
    <submittedName>
        <fullName evidence="10">Cytochrome P450 domain-containing protein</fullName>
    </submittedName>
</protein>
<dbReference type="InterPro" id="IPR001128">
    <property type="entry name" value="Cyt_P450"/>
</dbReference>
<evidence type="ECO:0000256" key="5">
    <source>
        <dbReference type="ARBA" id="ARBA00023002"/>
    </source>
</evidence>